<dbReference type="PIRSF" id="PIRSF035905">
    <property type="entry name" value="UCP035905_mp"/>
    <property type="match status" value="1"/>
</dbReference>
<gene>
    <name evidence="3" type="ORF">QPJ95_11250</name>
</gene>
<feature type="transmembrane region" description="Helical" evidence="2">
    <location>
        <begin position="876"/>
        <end position="896"/>
    </location>
</feature>
<evidence type="ECO:0000313" key="4">
    <source>
        <dbReference type="Proteomes" id="UP001238334"/>
    </source>
</evidence>
<feature type="compositionally biased region" description="Basic and acidic residues" evidence="1">
    <location>
        <begin position="67"/>
        <end position="88"/>
    </location>
</feature>
<organism evidence="3 4">
    <name type="scientific">Parasedimentitalea psychrophila</name>
    <dbReference type="NCBI Taxonomy" id="2997337"/>
    <lineage>
        <taxon>Bacteria</taxon>
        <taxon>Pseudomonadati</taxon>
        <taxon>Pseudomonadota</taxon>
        <taxon>Alphaproteobacteria</taxon>
        <taxon>Rhodobacterales</taxon>
        <taxon>Paracoccaceae</taxon>
        <taxon>Parasedimentitalea</taxon>
    </lineage>
</organism>
<keyword evidence="4" id="KW-1185">Reference proteome</keyword>
<feature type="transmembrane region" description="Helical" evidence="2">
    <location>
        <begin position="811"/>
        <end position="828"/>
    </location>
</feature>
<feature type="transmembrane region" description="Helical" evidence="2">
    <location>
        <begin position="196"/>
        <end position="218"/>
    </location>
</feature>
<feature type="transmembrane region" description="Helical" evidence="2">
    <location>
        <begin position="427"/>
        <end position="445"/>
    </location>
</feature>
<dbReference type="InterPro" id="IPR019286">
    <property type="entry name" value="DUF2339_TM"/>
</dbReference>
<feature type="transmembrane region" description="Helical" evidence="2">
    <location>
        <begin position="586"/>
        <end position="602"/>
    </location>
</feature>
<feature type="compositionally biased region" description="Low complexity" evidence="1">
    <location>
        <begin position="47"/>
        <end position="61"/>
    </location>
</feature>
<feature type="transmembrane region" description="Helical" evidence="2">
    <location>
        <begin position="398"/>
        <end position="415"/>
    </location>
</feature>
<feature type="transmembrane region" description="Helical" evidence="2">
    <location>
        <begin position="902"/>
        <end position="918"/>
    </location>
</feature>
<feature type="transmembrane region" description="Helical" evidence="2">
    <location>
        <begin position="778"/>
        <end position="799"/>
    </location>
</feature>
<feature type="transmembrane region" description="Helical" evidence="2">
    <location>
        <begin position="298"/>
        <end position="317"/>
    </location>
</feature>
<feature type="transmembrane region" description="Helical" evidence="2">
    <location>
        <begin position="251"/>
        <end position="269"/>
    </location>
</feature>
<keyword evidence="2" id="KW-1133">Transmembrane helix</keyword>
<feature type="transmembrane region" description="Helical" evidence="2">
    <location>
        <begin position="323"/>
        <end position="339"/>
    </location>
</feature>
<reference evidence="3 4" key="1">
    <citation type="submission" date="2023-06" db="EMBL/GenBank/DDBJ databases">
        <title>Parasedimentitalea psychrophila sp. nov., a psychrophilic bacterium isolated from deep-sea sediment.</title>
        <authorList>
            <person name="Li A."/>
        </authorList>
    </citation>
    <scope>NUCLEOTIDE SEQUENCE [LARGE SCALE GENOMIC DNA]</scope>
    <source>
        <strain evidence="3 4">QS115</strain>
    </source>
</reference>
<evidence type="ECO:0000256" key="1">
    <source>
        <dbReference type="SAM" id="MobiDB-lite"/>
    </source>
</evidence>
<feature type="transmembrane region" description="Helical" evidence="2">
    <location>
        <begin position="275"/>
        <end position="291"/>
    </location>
</feature>
<feature type="transmembrane region" description="Helical" evidence="2">
    <location>
        <begin position="527"/>
        <end position="547"/>
    </location>
</feature>
<feature type="transmembrane region" description="Helical" evidence="2">
    <location>
        <begin position="373"/>
        <end position="392"/>
    </location>
</feature>
<feature type="transmembrane region" description="Helical" evidence="2">
    <location>
        <begin position="135"/>
        <end position="152"/>
    </location>
</feature>
<feature type="transmembrane region" description="Helical" evidence="2">
    <location>
        <begin position="164"/>
        <end position="184"/>
    </location>
</feature>
<feature type="compositionally biased region" description="Pro residues" evidence="1">
    <location>
        <begin position="101"/>
        <end position="113"/>
    </location>
</feature>
<feature type="transmembrane region" description="Helical" evidence="2">
    <location>
        <begin position="737"/>
        <end position="758"/>
    </location>
</feature>
<dbReference type="Proteomes" id="UP001238334">
    <property type="component" value="Chromosome"/>
</dbReference>
<dbReference type="KEGG" id="ppso:QPJ95_11250"/>
<feature type="transmembrane region" description="Helical" evidence="2">
    <location>
        <begin position="465"/>
        <end position="483"/>
    </location>
</feature>
<feature type="transmembrane region" description="Helical" evidence="2">
    <location>
        <begin position="559"/>
        <end position="580"/>
    </location>
</feature>
<accession>A0A9Y2L2C9</accession>
<dbReference type="EMBL" id="CP127247">
    <property type="protein sequence ID" value="WIY27431.1"/>
    <property type="molecule type" value="Genomic_DNA"/>
</dbReference>
<feature type="region of interest" description="Disordered" evidence="1">
    <location>
        <begin position="47"/>
        <end position="118"/>
    </location>
</feature>
<feature type="transmembrane region" description="Helical" evidence="2">
    <location>
        <begin position="609"/>
        <end position="634"/>
    </location>
</feature>
<feature type="transmembrane region" description="Helical" evidence="2">
    <location>
        <begin position="680"/>
        <end position="702"/>
    </location>
</feature>
<keyword evidence="2" id="KW-0812">Transmembrane</keyword>
<dbReference type="Pfam" id="PF10101">
    <property type="entry name" value="DUF2339"/>
    <property type="match status" value="1"/>
</dbReference>
<sequence length="941" mass="99966">MLDFGLVLFGLLGLVIVIGVPYLLVSHARLKARVTALEFRQTIAKPATAAAPDTANRAANPWGDAQADDHATQESKPESQDLAARHASDAAQSKGPDQKPAAPPPAQQEPQPTPRAYVFKPDTYDALSQWLRENWVLVAGAASLALAGVFMVQYGAENGLLTPFWRVMGALGFGAALICGGEVIRRRFGDEAEGSMIYLPSALAGAGLIALFSGVLAARAMYDLIDPGSALAVLCLVSALAMVLGWVYGPFLSALGIIGASVTPFLVGGQSDAPWMFYYYFTLIALVGLAIDTLKRWAWVSVLALIATLSANWLLYLSGASELHFMVATLLIAGAAIVIPERNLWPRHSGSSVLDMRRVTAGKRVFPEFTTRLSAAVTLAATAAALLVALDAGRPEGVYLALASLVILLIATLLWMRQAPALYDHALVPGLAILTVLVIEATSVGPLYREFLAGAQRAPETAAPATAWVLTAIGALGSVLAFLRMQQAEGSGATSDNTPVVWALAAAVFAPATLLVLEFLWQPGAIVGAYLWALATLAVAALMTLLAERTARGPDADQRALRIALFGIAALTLMALAFFLLLAKTALTLALAVMILLTVLIDRKFDLPALGLFAQVGVAVITYRLVIDPGFFWASGYYLVDQIWIPRAATTQVLLAYVGTLIPLVGAWYVARDARPKTGVILESAIATIGAVFISVMIQRLIATPGDSSHADLGILATVWAASMANQLYRMQSSSRFSLLVRAGLATAYGVSMLALLAELFGDANPLISPNELVYGPPILDSLAAAYLLLSAVFAVAGWKVTHFGRRVQTAFAALASLLAAWYVALEIRRLWRGPDLTVPGITDPELYSYTLALLASSAILLIIAFWRRSDILRKLAMAGVVLTIAKVFLIDMSGLSGLTRVFSFMGLGLALVGLAWLNRVMTAQWDKGMPARASDTDAEG</sequence>
<evidence type="ECO:0000256" key="2">
    <source>
        <dbReference type="SAM" id="Phobius"/>
    </source>
</evidence>
<proteinExistence type="predicted"/>
<feature type="transmembrane region" description="Helical" evidence="2">
    <location>
        <begin position="499"/>
        <end position="521"/>
    </location>
</feature>
<dbReference type="PANTHER" id="PTHR38434:SF1">
    <property type="entry name" value="BLL2549 PROTEIN"/>
    <property type="match status" value="1"/>
</dbReference>
<dbReference type="InterPro" id="IPR014600">
    <property type="entry name" value="UCP035905_mem"/>
</dbReference>
<feature type="transmembrane region" description="Helical" evidence="2">
    <location>
        <begin position="654"/>
        <end position="671"/>
    </location>
</feature>
<protein>
    <submittedName>
        <fullName evidence="3">DUF2339 domain-containing protein</fullName>
    </submittedName>
</protein>
<name>A0A9Y2L2C9_9RHOB</name>
<evidence type="ECO:0000313" key="3">
    <source>
        <dbReference type="EMBL" id="WIY27431.1"/>
    </source>
</evidence>
<feature type="transmembrane region" description="Helical" evidence="2">
    <location>
        <begin position="848"/>
        <end position="867"/>
    </location>
</feature>
<dbReference type="RefSeq" id="WP_270919433.1">
    <property type="nucleotide sequence ID" value="NZ_CP127247.1"/>
</dbReference>
<keyword evidence="2" id="KW-0472">Membrane</keyword>
<feature type="transmembrane region" description="Helical" evidence="2">
    <location>
        <begin position="6"/>
        <end position="25"/>
    </location>
</feature>
<dbReference type="PANTHER" id="PTHR38434">
    <property type="entry name" value="BLL2549 PROTEIN"/>
    <property type="match status" value="1"/>
</dbReference>
<dbReference type="AlphaFoldDB" id="A0A9Y2L2C9"/>